<comment type="subcellular location">
    <subcellularLocation>
        <location evidence="1">Membrane</location>
        <topology evidence="1">Multi-pass membrane protein</topology>
    </subcellularLocation>
</comment>
<feature type="transmembrane region" description="Helical" evidence="6">
    <location>
        <begin position="162"/>
        <end position="183"/>
    </location>
</feature>
<dbReference type="Gene3D" id="1.20.1250.20">
    <property type="entry name" value="MFS general substrate transporter like domains"/>
    <property type="match status" value="2"/>
</dbReference>
<feature type="transmembrane region" description="Helical" evidence="6">
    <location>
        <begin position="360"/>
        <end position="379"/>
    </location>
</feature>
<feature type="domain" description="Major facilitator superfamily (MFS) profile" evidence="7">
    <location>
        <begin position="36"/>
        <end position="448"/>
    </location>
</feature>
<dbReference type="PANTHER" id="PTHR43791">
    <property type="entry name" value="PERMEASE-RELATED"/>
    <property type="match status" value="1"/>
</dbReference>
<evidence type="ECO:0000256" key="4">
    <source>
        <dbReference type="ARBA" id="ARBA00022989"/>
    </source>
</evidence>
<dbReference type="SUPFAM" id="SSF103473">
    <property type="entry name" value="MFS general substrate transporter"/>
    <property type="match status" value="1"/>
</dbReference>
<evidence type="ECO:0000259" key="7">
    <source>
        <dbReference type="PROSITE" id="PS50850"/>
    </source>
</evidence>
<evidence type="ECO:0000256" key="6">
    <source>
        <dbReference type="SAM" id="Phobius"/>
    </source>
</evidence>
<evidence type="ECO:0000313" key="9">
    <source>
        <dbReference type="Proteomes" id="UP000217199"/>
    </source>
</evidence>
<reference evidence="8 9" key="1">
    <citation type="journal article" date="2017" name="Mol. Ecol.">
        <title>Comparative and population genomic landscape of Phellinus noxius: A hypervariable fungus causing root rot in trees.</title>
        <authorList>
            <person name="Chung C.L."/>
            <person name="Lee T.J."/>
            <person name="Akiba M."/>
            <person name="Lee H.H."/>
            <person name="Kuo T.H."/>
            <person name="Liu D."/>
            <person name="Ke H.M."/>
            <person name="Yokoi T."/>
            <person name="Roa M.B."/>
            <person name="Lu M.J."/>
            <person name="Chang Y.Y."/>
            <person name="Ann P.J."/>
            <person name="Tsai J.N."/>
            <person name="Chen C.Y."/>
            <person name="Tzean S.S."/>
            <person name="Ota Y."/>
            <person name="Hattori T."/>
            <person name="Sahashi N."/>
            <person name="Liou R.F."/>
            <person name="Kikuchi T."/>
            <person name="Tsai I.J."/>
        </authorList>
    </citation>
    <scope>NUCLEOTIDE SEQUENCE [LARGE SCALE GENOMIC DNA]</scope>
    <source>
        <strain evidence="8 9">FFPRI411160</strain>
    </source>
</reference>
<feature type="transmembrane region" description="Helical" evidence="6">
    <location>
        <begin position="330"/>
        <end position="348"/>
    </location>
</feature>
<feature type="transmembrane region" description="Helical" evidence="6">
    <location>
        <begin position="127"/>
        <end position="150"/>
    </location>
</feature>
<feature type="transmembrane region" description="Helical" evidence="6">
    <location>
        <begin position="195"/>
        <end position="217"/>
    </location>
</feature>
<organism evidence="8 9">
    <name type="scientific">Pyrrhoderma noxium</name>
    <dbReference type="NCBI Taxonomy" id="2282107"/>
    <lineage>
        <taxon>Eukaryota</taxon>
        <taxon>Fungi</taxon>
        <taxon>Dikarya</taxon>
        <taxon>Basidiomycota</taxon>
        <taxon>Agaricomycotina</taxon>
        <taxon>Agaricomycetes</taxon>
        <taxon>Hymenochaetales</taxon>
        <taxon>Hymenochaetaceae</taxon>
        <taxon>Pyrrhoderma</taxon>
    </lineage>
</organism>
<name>A0A286UDJ1_9AGAM</name>
<dbReference type="STRING" id="2282107.A0A286UDJ1"/>
<dbReference type="PANTHER" id="PTHR43791:SF85">
    <property type="entry name" value="TRANSPORTER, PUTATIVE (AFU_ORTHOLOGUE AFUA_6G00710)-RELATED"/>
    <property type="match status" value="1"/>
</dbReference>
<dbReference type="AlphaFoldDB" id="A0A286UDJ1"/>
<dbReference type="FunFam" id="1.20.1250.20:FF:000013">
    <property type="entry name" value="MFS general substrate transporter"/>
    <property type="match status" value="1"/>
</dbReference>
<dbReference type="InterPro" id="IPR011701">
    <property type="entry name" value="MFS"/>
</dbReference>
<dbReference type="EMBL" id="NBII01000007">
    <property type="protein sequence ID" value="PAV17565.1"/>
    <property type="molecule type" value="Genomic_DNA"/>
</dbReference>
<keyword evidence="4 6" id="KW-1133">Transmembrane helix</keyword>
<comment type="caution">
    <text evidence="8">The sequence shown here is derived from an EMBL/GenBank/DDBJ whole genome shotgun (WGS) entry which is preliminary data.</text>
</comment>
<evidence type="ECO:0000313" key="8">
    <source>
        <dbReference type="EMBL" id="PAV17565.1"/>
    </source>
</evidence>
<feature type="transmembrane region" description="Helical" evidence="6">
    <location>
        <begin position="391"/>
        <end position="410"/>
    </location>
</feature>
<feature type="transmembrane region" description="Helical" evidence="6">
    <location>
        <begin position="266"/>
        <end position="291"/>
    </location>
</feature>
<dbReference type="OrthoDB" id="2985014at2759"/>
<dbReference type="Proteomes" id="UP000217199">
    <property type="component" value="Unassembled WGS sequence"/>
</dbReference>
<dbReference type="GO" id="GO:0016020">
    <property type="term" value="C:membrane"/>
    <property type="evidence" value="ECO:0007669"/>
    <property type="project" value="UniProtKB-SubCell"/>
</dbReference>
<feature type="transmembrane region" description="Helical" evidence="6">
    <location>
        <begin position="422"/>
        <end position="443"/>
    </location>
</feature>
<accession>A0A286UDJ1</accession>
<evidence type="ECO:0000256" key="1">
    <source>
        <dbReference type="ARBA" id="ARBA00004141"/>
    </source>
</evidence>
<keyword evidence="9" id="KW-1185">Reference proteome</keyword>
<dbReference type="GO" id="GO:0022857">
    <property type="term" value="F:transmembrane transporter activity"/>
    <property type="evidence" value="ECO:0007669"/>
    <property type="project" value="InterPro"/>
</dbReference>
<sequence length="482" mass="53137">MLSSEGLYFTSTDDKVNEQRSYIKESKVVRKIDARLIPVISVFYLLSFLDRVNIGNARVAGLQKDLKLTDNQYQICITVLYVTYIATDLPASLLLRKIGPNILMPTILILWGLVTALQGLLSSYKGLIAARLILGLLEGPMVPSIILYLSMIYTRRELSFRISLFASAASLSGAFSGLLAAAIEKMDGINGRPGWAWIFILEGTFTALVGFFGYFLIPASIGNMKFLTEAERSLANERIINDRPSIQISEKFSFKQVIISMTSPHVIMVSCISFLIGSATFGIAIFLPTIVSELGFSATHTQLLSVAPFATGFVCTNLASYLSDKYQTRAIPICFCAITSTIGYIIFLVSSSTAMSYGSLFPSVCGVYSLLPISAAWVANNSEPHYRRATSLALTIMATNSGGILSTWLFPSSEGPRYTRTTIIYITFSLSIFSLSVMNALYLKWRNRQKLSQKNSISSGVDETSDSWLRLGDKHPEFIYTI</sequence>
<evidence type="ECO:0000256" key="2">
    <source>
        <dbReference type="ARBA" id="ARBA00022448"/>
    </source>
</evidence>
<proteinExistence type="predicted"/>
<protein>
    <submittedName>
        <fullName evidence="8">MFS general substrate transporter</fullName>
    </submittedName>
</protein>
<feature type="transmembrane region" description="Helical" evidence="6">
    <location>
        <begin position="102"/>
        <end position="121"/>
    </location>
</feature>
<dbReference type="PROSITE" id="PS50850">
    <property type="entry name" value="MFS"/>
    <property type="match status" value="1"/>
</dbReference>
<keyword evidence="2" id="KW-0813">Transport</keyword>
<keyword evidence="5 6" id="KW-0472">Membrane</keyword>
<dbReference type="FunFam" id="1.20.1250.20:FF:000034">
    <property type="entry name" value="MFS general substrate transporter"/>
    <property type="match status" value="1"/>
</dbReference>
<dbReference type="InterPro" id="IPR020846">
    <property type="entry name" value="MFS_dom"/>
</dbReference>
<dbReference type="InterPro" id="IPR036259">
    <property type="entry name" value="MFS_trans_sf"/>
</dbReference>
<keyword evidence="3 6" id="KW-0812">Transmembrane</keyword>
<evidence type="ECO:0000256" key="3">
    <source>
        <dbReference type="ARBA" id="ARBA00022692"/>
    </source>
</evidence>
<gene>
    <name evidence="8" type="ORF">PNOK_0763000</name>
</gene>
<dbReference type="InParanoid" id="A0A286UDJ1"/>
<evidence type="ECO:0000256" key="5">
    <source>
        <dbReference type="ARBA" id="ARBA00023136"/>
    </source>
</evidence>
<feature type="transmembrane region" description="Helical" evidence="6">
    <location>
        <begin position="72"/>
        <end position="95"/>
    </location>
</feature>
<feature type="transmembrane region" description="Helical" evidence="6">
    <location>
        <begin position="303"/>
        <end position="323"/>
    </location>
</feature>
<dbReference type="Pfam" id="PF07690">
    <property type="entry name" value="MFS_1"/>
    <property type="match status" value="1"/>
</dbReference>